<dbReference type="Proteomes" id="UP001207654">
    <property type="component" value="Unassembled WGS sequence"/>
</dbReference>
<feature type="region of interest" description="Disordered" evidence="1">
    <location>
        <begin position="1"/>
        <end position="27"/>
    </location>
</feature>
<feature type="compositionally biased region" description="Low complexity" evidence="1">
    <location>
        <begin position="13"/>
        <end position="22"/>
    </location>
</feature>
<proteinExistence type="predicted"/>
<evidence type="ECO:0000313" key="3">
    <source>
        <dbReference type="Proteomes" id="UP001207654"/>
    </source>
</evidence>
<evidence type="ECO:0000256" key="1">
    <source>
        <dbReference type="SAM" id="MobiDB-lite"/>
    </source>
</evidence>
<protein>
    <recommendedName>
        <fullName evidence="4">DUF2076 domain-containing protein</fullName>
    </recommendedName>
</protein>
<evidence type="ECO:0000313" key="2">
    <source>
        <dbReference type="EMBL" id="MCY1081368.1"/>
    </source>
</evidence>
<reference evidence="2 3" key="1">
    <citation type="submission" date="2022-11" db="EMBL/GenBank/DDBJ databases">
        <title>Minimal conservation of predation-associated metabolite biosynthetic gene clusters underscores biosynthetic potential of Myxococcota including descriptions for ten novel species: Archangium lansinium sp. nov., Myxococcus landrumus sp. nov., Nannocystis bai.</title>
        <authorList>
            <person name="Ahearne A."/>
            <person name="Stevens C."/>
            <person name="Phillips K."/>
        </authorList>
    </citation>
    <scope>NUCLEOTIDE SEQUENCE [LARGE SCALE GENOMIC DNA]</scope>
    <source>
        <strain evidence="2 3">MIWBW</strain>
    </source>
</reference>
<dbReference type="RefSeq" id="WP_267539969.1">
    <property type="nucleotide sequence ID" value="NZ_JAPNKA010000001.1"/>
</dbReference>
<accession>A0ABT4AI70</accession>
<keyword evidence="3" id="KW-1185">Reference proteome</keyword>
<gene>
    <name evidence="2" type="ORF">OV287_43635</name>
</gene>
<sequence>MGFLDRIFGGGSSTTRPSRGGPAVPSADEQALARYRYLLRTAPPEAIEQAHAEAFAQLTPEQRAQVLRELGQELPPAERRAAASNDPDPRALARMATRAELRQPGTLERSFGGSSLGGMFAGSLLGSIAGTVIGSAIAHQFLGGFDEGGWGEEGGLESAQVEDAAADDTGFGDDVGGDLGDFDV</sequence>
<dbReference type="EMBL" id="JAPNKA010000001">
    <property type="protein sequence ID" value="MCY1081368.1"/>
    <property type="molecule type" value="Genomic_DNA"/>
</dbReference>
<evidence type="ECO:0008006" key="4">
    <source>
        <dbReference type="Google" id="ProtNLM"/>
    </source>
</evidence>
<name>A0ABT4AI70_9BACT</name>
<organism evidence="2 3">
    <name type="scientific">Archangium lansingense</name>
    <dbReference type="NCBI Taxonomy" id="2995310"/>
    <lineage>
        <taxon>Bacteria</taxon>
        <taxon>Pseudomonadati</taxon>
        <taxon>Myxococcota</taxon>
        <taxon>Myxococcia</taxon>
        <taxon>Myxococcales</taxon>
        <taxon>Cystobacterineae</taxon>
        <taxon>Archangiaceae</taxon>
        <taxon>Archangium</taxon>
    </lineage>
</organism>
<comment type="caution">
    <text evidence="2">The sequence shown here is derived from an EMBL/GenBank/DDBJ whole genome shotgun (WGS) entry which is preliminary data.</text>
</comment>